<name>A0A8W8NH72_MAGGI</name>
<keyword evidence="2" id="KW-1185">Reference proteome</keyword>
<dbReference type="Proteomes" id="UP000005408">
    <property type="component" value="Unassembled WGS sequence"/>
</dbReference>
<protein>
    <submittedName>
        <fullName evidence="1">Uncharacterized protein</fullName>
    </submittedName>
</protein>
<evidence type="ECO:0000313" key="1">
    <source>
        <dbReference type="EnsemblMetazoa" id="G6168.1:cds"/>
    </source>
</evidence>
<organism evidence="1 2">
    <name type="scientific">Magallana gigas</name>
    <name type="common">Pacific oyster</name>
    <name type="synonym">Crassostrea gigas</name>
    <dbReference type="NCBI Taxonomy" id="29159"/>
    <lineage>
        <taxon>Eukaryota</taxon>
        <taxon>Metazoa</taxon>
        <taxon>Spiralia</taxon>
        <taxon>Lophotrochozoa</taxon>
        <taxon>Mollusca</taxon>
        <taxon>Bivalvia</taxon>
        <taxon>Autobranchia</taxon>
        <taxon>Pteriomorphia</taxon>
        <taxon>Ostreida</taxon>
        <taxon>Ostreoidea</taxon>
        <taxon>Ostreidae</taxon>
        <taxon>Magallana</taxon>
    </lineage>
</organism>
<dbReference type="EnsemblMetazoa" id="G6168.1">
    <property type="protein sequence ID" value="G6168.1:cds"/>
    <property type="gene ID" value="G6168"/>
</dbReference>
<dbReference type="AlphaFoldDB" id="A0A8W8NH72"/>
<evidence type="ECO:0000313" key="2">
    <source>
        <dbReference type="Proteomes" id="UP000005408"/>
    </source>
</evidence>
<sequence length="83" mass="9059">MVTSSKIFVESDSVWYCNALVGEKKLSTFLSCLSKAAGFSQIYTNYSIRATGSSILLTSMVGPSQAIAVTRHKSVQKCMSKRQ</sequence>
<accession>A0A8W8NH72</accession>
<reference evidence="1" key="1">
    <citation type="submission" date="2022-08" db="UniProtKB">
        <authorList>
            <consortium name="EnsemblMetazoa"/>
        </authorList>
    </citation>
    <scope>IDENTIFICATION</scope>
    <source>
        <strain evidence="1">05x7-T-G4-1.051#20</strain>
    </source>
</reference>
<proteinExistence type="predicted"/>